<protein>
    <recommendedName>
        <fullName evidence="9">Putative sodium-coupled neutral amino acid transporter 11</fullName>
    </recommendedName>
    <alternativeName>
        <fullName evidence="10">Solute carrier family 38 member 11</fullName>
    </alternativeName>
</protein>
<feature type="transmembrane region" description="Helical" evidence="11">
    <location>
        <begin position="428"/>
        <end position="450"/>
    </location>
</feature>
<evidence type="ECO:0000313" key="14">
    <source>
        <dbReference type="RefSeq" id="XP_025415205.1"/>
    </source>
</evidence>
<feature type="transmembrane region" description="Helical" evidence="11">
    <location>
        <begin position="398"/>
        <end position="416"/>
    </location>
</feature>
<evidence type="ECO:0000256" key="9">
    <source>
        <dbReference type="ARBA" id="ARBA00040814"/>
    </source>
</evidence>
<feature type="transmembrane region" description="Helical" evidence="11">
    <location>
        <begin position="83"/>
        <end position="107"/>
    </location>
</feature>
<evidence type="ECO:0000256" key="8">
    <source>
        <dbReference type="ARBA" id="ARBA00037101"/>
    </source>
</evidence>
<dbReference type="OrthoDB" id="28208at2759"/>
<reference evidence="14" key="1">
    <citation type="submission" date="2025-08" db="UniProtKB">
        <authorList>
            <consortium name="RefSeq"/>
        </authorList>
    </citation>
    <scope>IDENTIFICATION</scope>
    <source>
        <tissue evidence="14">Whole body</tissue>
    </source>
</reference>
<keyword evidence="3" id="KW-0813">Transport</keyword>
<dbReference type="PANTHER" id="PTHR22950:SF458">
    <property type="entry name" value="SODIUM-COUPLED NEUTRAL AMINO ACID TRANSPORTER 11-RELATED"/>
    <property type="match status" value="1"/>
</dbReference>
<evidence type="ECO:0000256" key="2">
    <source>
        <dbReference type="ARBA" id="ARBA00008066"/>
    </source>
</evidence>
<name>A0A8B8FXX2_9HEMI</name>
<organism evidence="13 14">
    <name type="scientific">Sipha flava</name>
    <name type="common">yellow sugarcane aphid</name>
    <dbReference type="NCBI Taxonomy" id="143950"/>
    <lineage>
        <taxon>Eukaryota</taxon>
        <taxon>Metazoa</taxon>
        <taxon>Ecdysozoa</taxon>
        <taxon>Arthropoda</taxon>
        <taxon>Hexapoda</taxon>
        <taxon>Insecta</taxon>
        <taxon>Pterygota</taxon>
        <taxon>Neoptera</taxon>
        <taxon>Paraneoptera</taxon>
        <taxon>Hemiptera</taxon>
        <taxon>Sternorrhyncha</taxon>
        <taxon>Aphidomorpha</taxon>
        <taxon>Aphidoidea</taxon>
        <taxon>Aphididae</taxon>
        <taxon>Sipha</taxon>
    </lineage>
</organism>
<dbReference type="GO" id="GO:0015179">
    <property type="term" value="F:L-amino acid transmembrane transporter activity"/>
    <property type="evidence" value="ECO:0007669"/>
    <property type="project" value="TreeGrafter"/>
</dbReference>
<proteinExistence type="inferred from homology"/>
<evidence type="ECO:0000256" key="4">
    <source>
        <dbReference type="ARBA" id="ARBA00022692"/>
    </source>
</evidence>
<feature type="transmembrane region" description="Helical" evidence="11">
    <location>
        <begin position="197"/>
        <end position="217"/>
    </location>
</feature>
<feature type="domain" description="Amino acid transporter transmembrane" evidence="12">
    <location>
        <begin position="57"/>
        <end position="449"/>
    </location>
</feature>
<dbReference type="AlphaFoldDB" id="A0A8B8FXX2"/>
<feature type="transmembrane region" description="Helical" evidence="11">
    <location>
        <begin position="245"/>
        <end position="264"/>
    </location>
</feature>
<comment type="similarity">
    <text evidence="2">Belongs to the amino acid/polyamine transporter 2 family.</text>
</comment>
<dbReference type="GeneID" id="112686925"/>
<keyword evidence="6 11" id="KW-1133">Transmembrane helix</keyword>
<dbReference type="InterPro" id="IPR013057">
    <property type="entry name" value="AA_transpt_TM"/>
</dbReference>
<evidence type="ECO:0000256" key="10">
    <source>
        <dbReference type="ARBA" id="ARBA00041723"/>
    </source>
</evidence>
<keyword evidence="5" id="KW-0029">Amino-acid transport</keyword>
<dbReference type="PANTHER" id="PTHR22950">
    <property type="entry name" value="AMINO ACID TRANSPORTER"/>
    <property type="match status" value="1"/>
</dbReference>
<comment type="function">
    <text evidence="8">Putative sodium-dependent amino acid/proton antiporter.</text>
</comment>
<accession>A0A8B8FXX2</accession>
<keyword evidence="13" id="KW-1185">Reference proteome</keyword>
<feature type="transmembrane region" description="Helical" evidence="11">
    <location>
        <begin position="169"/>
        <end position="190"/>
    </location>
</feature>
<sequence length="487" mass="53946">MCSTDRTTSSQEYLVKPSMNGMDERSYILQQQHQQQLQQQQQAMNGVDNLKNCPKFASFNYINSIIGSGVIGIPYAFNLSGVGMGVILLALVAIITDYSLVLMLRSAHISGSFSYQSLMKSAFGRPGFVVLSFLQFIYPFIAMISYNIIVGDTATKVLISLFSLPHDSIFAQRYFVIAMATIFITTPLCMLRNVARLAKASVVSFIMVLVIFVAIVVRYKSLHDAMSTASEVGDIHTWDFARPGMIQAIGIMSFGFMCHHNVFLLYDSIEGASQTIWNYVTHFAVTISFLLMVAFGLVGYATFGDLTQGDLLENYCWNDDLINISRLLFSLITLLTFPLECMVIKAVVDQTLRGDTNPILNPMSKKRHAIITISILVATYLISISTRCLGIALEINGVMAAIPLAFVLPAAIYIKISNDSWKKKIPAFFLALFGMIIAVSGLTLVTIEILTSTTTDSCENDSMMDHCNINETHHNFQPVTSLSYNLI</sequence>
<evidence type="ECO:0000256" key="5">
    <source>
        <dbReference type="ARBA" id="ARBA00022970"/>
    </source>
</evidence>
<evidence type="ECO:0000256" key="7">
    <source>
        <dbReference type="ARBA" id="ARBA00023136"/>
    </source>
</evidence>
<evidence type="ECO:0000256" key="11">
    <source>
        <dbReference type="SAM" id="Phobius"/>
    </source>
</evidence>
<feature type="transmembrane region" description="Helical" evidence="11">
    <location>
        <begin position="128"/>
        <end position="149"/>
    </location>
</feature>
<evidence type="ECO:0000256" key="1">
    <source>
        <dbReference type="ARBA" id="ARBA00004141"/>
    </source>
</evidence>
<dbReference type="RefSeq" id="XP_025415205.1">
    <property type="nucleotide sequence ID" value="XM_025559420.1"/>
</dbReference>
<dbReference type="Proteomes" id="UP000694846">
    <property type="component" value="Unplaced"/>
</dbReference>
<gene>
    <name evidence="14" type="primary">LOC112686925</name>
</gene>
<feature type="transmembrane region" description="Helical" evidence="11">
    <location>
        <begin position="276"/>
        <end position="303"/>
    </location>
</feature>
<feature type="transmembrane region" description="Helical" evidence="11">
    <location>
        <begin position="369"/>
        <end position="392"/>
    </location>
</feature>
<feature type="transmembrane region" description="Helical" evidence="11">
    <location>
        <begin position="59"/>
        <end position="77"/>
    </location>
</feature>
<comment type="subcellular location">
    <subcellularLocation>
        <location evidence="1">Membrane</location>
        <topology evidence="1">Multi-pass membrane protein</topology>
    </subcellularLocation>
</comment>
<feature type="transmembrane region" description="Helical" evidence="11">
    <location>
        <begin position="327"/>
        <end position="348"/>
    </location>
</feature>
<dbReference type="GO" id="GO:0016020">
    <property type="term" value="C:membrane"/>
    <property type="evidence" value="ECO:0007669"/>
    <property type="project" value="UniProtKB-SubCell"/>
</dbReference>
<evidence type="ECO:0000256" key="3">
    <source>
        <dbReference type="ARBA" id="ARBA00022448"/>
    </source>
</evidence>
<evidence type="ECO:0000259" key="12">
    <source>
        <dbReference type="Pfam" id="PF01490"/>
    </source>
</evidence>
<keyword evidence="7 11" id="KW-0472">Membrane</keyword>
<keyword evidence="4 11" id="KW-0812">Transmembrane</keyword>
<evidence type="ECO:0000313" key="13">
    <source>
        <dbReference type="Proteomes" id="UP000694846"/>
    </source>
</evidence>
<evidence type="ECO:0000256" key="6">
    <source>
        <dbReference type="ARBA" id="ARBA00022989"/>
    </source>
</evidence>
<dbReference type="Pfam" id="PF01490">
    <property type="entry name" value="Aa_trans"/>
    <property type="match status" value="1"/>
</dbReference>